<protein>
    <submittedName>
        <fullName evidence="1">Uncharacterized protein</fullName>
    </submittedName>
</protein>
<reference evidence="1 2" key="1">
    <citation type="submission" date="2020-04" db="EMBL/GenBank/DDBJ databases">
        <title>The Epidemiology and Molecular Characteristics of Linezolid-Resistant Staphylococcus capitis in Huashan Hospital, Shanghai.</title>
        <authorList>
            <person name="Ding L."/>
            <person name="Li P."/>
            <person name="Yang Y."/>
            <person name="Lin D."/>
            <person name="Xu X."/>
        </authorList>
    </citation>
    <scope>NUCLEOTIDE SEQUENCE [LARGE SCALE GENOMIC DNA]</scope>
    <source>
        <strain evidence="1 2">17-84</strain>
    </source>
</reference>
<accession>A0ABX1SNY9</accession>
<dbReference type="RefSeq" id="WP_168992981.1">
    <property type="nucleotide sequence ID" value="NZ_JABBMI010000055.1"/>
</dbReference>
<sequence>MADITRIDKSKKKNDEKYNREALIEEALDFDGDALFSEVNLDNGYPQSFKNAIGVLIKTKMFLTAYDVSAIFNGLVENKKIPKASRKLADYIFREARFNEFYNNDLCKYKSASHRIDNPKTTQDKERVSRVEACYYYKAILEQPERITEYDVSIIAFSLKNMNDMSDEQERQMTTAISMYFDESYIRIITDNRRCKDSLLNDYIKMPKTVLRK</sequence>
<keyword evidence="2" id="KW-1185">Reference proteome</keyword>
<evidence type="ECO:0000313" key="2">
    <source>
        <dbReference type="Proteomes" id="UP000538955"/>
    </source>
</evidence>
<dbReference type="EMBL" id="JABBMI010000055">
    <property type="protein sequence ID" value="NMK54019.1"/>
    <property type="molecule type" value="Genomic_DNA"/>
</dbReference>
<dbReference type="Proteomes" id="UP000538955">
    <property type="component" value="Unassembled WGS sequence"/>
</dbReference>
<name>A0ABX1SNY9_STACP</name>
<evidence type="ECO:0000313" key="1">
    <source>
        <dbReference type="EMBL" id="NMK54019.1"/>
    </source>
</evidence>
<proteinExistence type="predicted"/>
<gene>
    <name evidence="1" type="ORF">HHM24_04530</name>
</gene>
<organism evidence="1 2">
    <name type="scientific">Staphylococcus capitis</name>
    <dbReference type="NCBI Taxonomy" id="29388"/>
    <lineage>
        <taxon>Bacteria</taxon>
        <taxon>Bacillati</taxon>
        <taxon>Bacillota</taxon>
        <taxon>Bacilli</taxon>
        <taxon>Bacillales</taxon>
        <taxon>Staphylococcaceae</taxon>
        <taxon>Staphylococcus</taxon>
    </lineage>
</organism>
<comment type="caution">
    <text evidence="1">The sequence shown here is derived from an EMBL/GenBank/DDBJ whole genome shotgun (WGS) entry which is preliminary data.</text>
</comment>